<evidence type="ECO:0000313" key="2">
    <source>
        <dbReference type="Proteomes" id="UP001597083"/>
    </source>
</evidence>
<reference evidence="2" key="1">
    <citation type="journal article" date="2019" name="Int. J. Syst. Evol. Microbiol.">
        <title>The Global Catalogue of Microorganisms (GCM) 10K type strain sequencing project: providing services to taxonomists for standard genome sequencing and annotation.</title>
        <authorList>
            <consortium name="The Broad Institute Genomics Platform"/>
            <consortium name="The Broad Institute Genome Sequencing Center for Infectious Disease"/>
            <person name="Wu L."/>
            <person name="Ma J."/>
        </authorList>
    </citation>
    <scope>NUCLEOTIDE SEQUENCE [LARGE SCALE GENOMIC DNA]</scope>
    <source>
        <strain evidence="2">JCM 31696</strain>
    </source>
</reference>
<accession>A0ABW3CDE9</accession>
<evidence type="ECO:0000313" key="1">
    <source>
        <dbReference type="EMBL" id="MFD0851718.1"/>
    </source>
</evidence>
<protein>
    <submittedName>
        <fullName evidence="1">Uncharacterized protein</fullName>
    </submittedName>
</protein>
<sequence length="153" mass="16770">MDEAVRAEWWANLPAGIREQIDGYVLQDSLLRAVKLILDIGRFPDGMDINSAQQIAVDRYRHFGDRIARTPDSPLDLESLARRAAGCPGRIVAIEAIWDGDTVHDWFVLLLAITADPGGEHAMAAIYHSTAKRYLGEDVAAGRPHPSAAAAER</sequence>
<dbReference type="EMBL" id="JBHTIR010000720">
    <property type="protein sequence ID" value="MFD0851718.1"/>
    <property type="molecule type" value="Genomic_DNA"/>
</dbReference>
<feature type="non-terminal residue" evidence="1">
    <location>
        <position position="153"/>
    </location>
</feature>
<name>A0ABW3CDE9_9ACTN</name>
<comment type="caution">
    <text evidence="1">The sequence shown here is derived from an EMBL/GenBank/DDBJ whole genome shotgun (WGS) entry which is preliminary data.</text>
</comment>
<proteinExistence type="predicted"/>
<keyword evidence="2" id="KW-1185">Reference proteome</keyword>
<gene>
    <name evidence="1" type="ORF">ACFQ07_05780</name>
</gene>
<dbReference type="Proteomes" id="UP001597083">
    <property type="component" value="Unassembled WGS sequence"/>
</dbReference>
<organism evidence="1 2">
    <name type="scientific">Actinomadura adrarensis</name>
    <dbReference type="NCBI Taxonomy" id="1819600"/>
    <lineage>
        <taxon>Bacteria</taxon>
        <taxon>Bacillati</taxon>
        <taxon>Actinomycetota</taxon>
        <taxon>Actinomycetes</taxon>
        <taxon>Streptosporangiales</taxon>
        <taxon>Thermomonosporaceae</taxon>
        <taxon>Actinomadura</taxon>
    </lineage>
</organism>